<proteinExistence type="predicted"/>
<reference evidence="1" key="2">
    <citation type="journal article" date="2015" name="Data Brief">
        <title>Shoot transcriptome of the giant reed, Arundo donax.</title>
        <authorList>
            <person name="Barrero R.A."/>
            <person name="Guerrero F.D."/>
            <person name="Moolhuijzen P."/>
            <person name="Goolsby J.A."/>
            <person name="Tidwell J."/>
            <person name="Bellgard S.E."/>
            <person name="Bellgard M.I."/>
        </authorList>
    </citation>
    <scope>NUCLEOTIDE SEQUENCE</scope>
    <source>
        <tissue evidence="1">Shoot tissue taken approximately 20 cm above the soil surface</tissue>
    </source>
</reference>
<dbReference type="AlphaFoldDB" id="A0A0A9DQV3"/>
<reference evidence="1" key="1">
    <citation type="submission" date="2014-09" db="EMBL/GenBank/DDBJ databases">
        <authorList>
            <person name="Magalhaes I.L.F."/>
            <person name="Oliveira U."/>
            <person name="Santos F.R."/>
            <person name="Vidigal T.H.D.A."/>
            <person name="Brescovit A.D."/>
            <person name="Santos A.J."/>
        </authorList>
    </citation>
    <scope>NUCLEOTIDE SEQUENCE</scope>
    <source>
        <tissue evidence="1">Shoot tissue taken approximately 20 cm above the soil surface</tissue>
    </source>
</reference>
<accession>A0A0A9DQV3</accession>
<protein>
    <submittedName>
        <fullName evidence="1">Uncharacterized protein</fullName>
    </submittedName>
</protein>
<sequence length="58" mass="7413">MSRKCYEKYLKLHENWWRATRITEFRVHVLMVLRFCWWSVPKRRQKQQQSLPKRQHIA</sequence>
<evidence type="ECO:0000313" key="1">
    <source>
        <dbReference type="EMBL" id="JAD90161.1"/>
    </source>
</evidence>
<name>A0A0A9DQV3_ARUDO</name>
<dbReference type="EMBL" id="GBRH01207734">
    <property type="protein sequence ID" value="JAD90161.1"/>
    <property type="molecule type" value="Transcribed_RNA"/>
</dbReference>
<organism evidence="1">
    <name type="scientific">Arundo donax</name>
    <name type="common">Giant reed</name>
    <name type="synonym">Donax arundinaceus</name>
    <dbReference type="NCBI Taxonomy" id="35708"/>
    <lineage>
        <taxon>Eukaryota</taxon>
        <taxon>Viridiplantae</taxon>
        <taxon>Streptophyta</taxon>
        <taxon>Embryophyta</taxon>
        <taxon>Tracheophyta</taxon>
        <taxon>Spermatophyta</taxon>
        <taxon>Magnoliopsida</taxon>
        <taxon>Liliopsida</taxon>
        <taxon>Poales</taxon>
        <taxon>Poaceae</taxon>
        <taxon>PACMAD clade</taxon>
        <taxon>Arundinoideae</taxon>
        <taxon>Arundineae</taxon>
        <taxon>Arundo</taxon>
    </lineage>
</organism>